<reference evidence="3" key="1">
    <citation type="submission" date="2017-01" db="EMBL/GenBank/DDBJ databases">
        <authorList>
            <person name="Varghese N."/>
            <person name="Submissions S."/>
        </authorList>
    </citation>
    <scope>NUCLEOTIDE SEQUENCE [LARGE SCALE GENOMIC DNA]</scope>
    <source>
        <strain evidence="3">DSM 18714</strain>
    </source>
</reference>
<gene>
    <name evidence="2" type="ORF">SAMN05421795_102176</name>
</gene>
<evidence type="ECO:0008006" key="4">
    <source>
        <dbReference type="Google" id="ProtNLM"/>
    </source>
</evidence>
<dbReference type="OrthoDB" id="8592692at2"/>
<dbReference type="RefSeq" id="WP_076363884.1">
    <property type="nucleotide sequence ID" value="NZ_FTOM01000002.1"/>
</dbReference>
<dbReference type="Proteomes" id="UP000186098">
    <property type="component" value="Unassembled WGS sequence"/>
</dbReference>
<protein>
    <recommendedName>
        <fullName evidence="4">Lipoprotein</fullName>
    </recommendedName>
</protein>
<dbReference type="AlphaFoldDB" id="A0A1N7KUV4"/>
<sequence>MRAAAALLMLVLALAGCREGAGGAAPGLPADPAAQCARQGGAWRELASGPAYCEHRTRDAGKACRSASDCEGACLARSQTCAPLRPLLGCNAILSDAGFEMRECLE</sequence>
<evidence type="ECO:0000313" key="3">
    <source>
        <dbReference type="Proteomes" id="UP000186098"/>
    </source>
</evidence>
<accession>A0A1N7KUV4</accession>
<proteinExistence type="predicted"/>
<dbReference type="STRING" id="407234.SAMN05421795_102176"/>
<evidence type="ECO:0000313" key="2">
    <source>
        <dbReference type="EMBL" id="SIS65190.1"/>
    </source>
</evidence>
<feature type="signal peptide" evidence="1">
    <location>
        <begin position="1"/>
        <end position="20"/>
    </location>
</feature>
<keyword evidence="3" id="KW-1185">Reference proteome</keyword>
<evidence type="ECO:0000256" key="1">
    <source>
        <dbReference type="SAM" id="SignalP"/>
    </source>
</evidence>
<feature type="chain" id="PRO_5012161941" description="Lipoprotein" evidence="1">
    <location>
        <begin position="21"/>
        <end position="106"/>
    </location>
</feature>
<dbReference type="EMBL" id="FTOM01000002">
    <property type="protein sequence ID" value="SIS65190.1"/>
    <property type="molecule type" value="Genomic_DNA"/>
</dbReference>
<dbReference type="PROSITE" id="PS51257">
    <property type="entry name" value="PROKAR_LIPOPROTEIN"/>
    <property type="match status" value="1"/>
</dbReference>
<organism evidence="2 3">
    <name type="scientific">Phaeovulum vinaykumarii</name>
    <dbReference type="NCBI Taxonomy" id="407234"/>
    <lineage>
        <taxon>Bacteria</taxon>
        <taxon>Pseudomonadati</taxon>
        <taxon>Pseudomonadota</taxon>
        <taxon>Alphaproteobacteria</taxon>
        <taxon>Rhodobacterales</taxon>
        <taxon>Paracoccaceae</taxon>
        <taxon>Phaeovulum</taxon>
    </lineage>
</organism>
<keyword evidence="1" id="KW-0732">Signal</keyword>
<name>A0A1N7KUV4_9RHOB</name>